<reference evidence="2" key="1">
    <citation type="submission" date="2016-10" db="EMBL/GenBank/DDBJ databases">
        <authorList>
            <person name="Varghese N."/>
            <person name="Submissions S."/>
        </authorList>
    </citation>
    <scope>NUCLEOTIDE SEQUENCE [LARGE SCALE GENOMIC DNA]</scope>
    <source>
        <strain evidence="2">IBRC-M 10043</strain>
    </source>
</reference>
<dbReference type="InterPro" id="IPR055975">
    <property type="entry name" value="DUF7553"/>
</dbReference>
<dbReference type="AlphaFoldDB" id="A0A1H8UEV7"/>
<protein>
    <submittedName>
        <fullName evidence="1">Uncharacterized protein</fullName>
    </submittedName>
</protein>
<dbReference type="Proteomes" id="UP000198775">
    <property type="component" value="Unassembled WGS sequence"/>
</dbReference>
<organism evidence="1 2">
    <name type="scientific">Halorientalis persicus</name>
    <dbReference type="NCBI Taxonomy" id="1367881"/>
    <lineage>
        <taxon>Archaea</taxon>
        <taxon>Methanobacteriati</taxon>
        <taxon>Methanobacteriota</taxon>
        <taxon>Stenosarchaea group</taxon>
        <taxon>Halobacteria</taxon>
        <taxon>Halobacteriales</taxon>
        <taxon>Haloarculaceae</taxon>
        <taxon>Halorientalis</taxon>
    </lineage>
</organism>
<proteinExistence type="predicted"/>
<evidence type="ECO:0000313" key="1">
    <source>
        <dbReference type="EMBL" id="SEP01739.1"/>
    </source>
</evidence>
<dbReference type="Pfam" id="PF24430">
    <property type="entry name" value="DUF7553"/>
    <property type="match status" value="1"/>
</dbReference>
<dbReference type="OrthoDB" id="235242at2157"/>
<name>A0A1H8UEV7_9EURY</name>
<dbReference type="EMBL" id="FOCX01000027">
    <property type="protein sequence ID" value="SEP01739.1"/>
    <property type="molecule type" value="Genomic_DNA"/>
</dbReference>
<evidence type="ECO:0000313" key="2">
    <source>
        <dbReference type="Proteomes" id="UP000198775"/>
    </source>
</evidence>
<accession>A0A1H8UEV7</accession>
<sequence>MTREHLEAANRALLDAIETPPETGLEDELDDLADQLWYLATEKERMPDQGRLERVQYRLTVLRERVHGRRDELVASAIEHVSASRQREKPRA</sequence>
<gene>
    <name evidence="1" type="ORF">SAMN05216388_102728</name>
</gene>
<dbReference type="RefSeq" id="WP_092663453.1">
    <property type="nucleotide sequence ID" value="NZ_FOCX01000027.1"/>
</dbReference>
<keyword evidence="2" id="KW-1185">Reference proteome</keyword>